<proteinExistence type="predicted"/>
<dbReference type="AlphaFoldDB" id="A0A392STK2"/>
<evidence type="ECO:0000313" key="1">
    <source>
        <dbReference type="EMBL" id="MCI51772.1"/>
    </source>
</evidence>
<dbReference type="Proteomes" id="UP000265520">
    <property type="component" value="Unassembled WGS sequence"/>
</dbReference>
<dbReference type="EMBL" id="LXQA010437035">
    <property type="protein sequence ID" value="MCI51772.1"/>
    <property type="molecule type" value="Genomic_DNA"/>
</dbReference>
<feature type="non-terminal residue" evidence="1">
    <location>
        <position position="52"/>
    </location>
</feature>
<evidence type="ECO:0000313" key="2">
    <source>
        <dbReference type="Proteomes" id="UP000265520"/>
    </source>
</evidence>
<reference evidence="1 2" key="1">
    <citation type="journal article" date="2018" name="Front. Plant Sci.">
        <title>Red Clover (Trifolium pratense) and Zigzag Clover (T. medium) - A Picture of Genomic Similarities and Differences.</title>
        <authorList>
            <person name="Dluhosova J."/>
            <person name="Istvanek J."/>
            <person name="Nedelnik J."/>
            <person name="Repkova J."/>
        </authorList>
    </citation>
    <scope>NUCLEOTIDE SEQUENCE [LARGE SCALE GENOMIC DNA]</scope>
    <source>
        <strain evidence="2">cv. 10/8</strain>
        <tissue evidence="1">Leaf</tissue>
    </source>
</reference>
<accession>A0A392STK2</accession>
<protein>
    <submittedName>
        <fullName evidence="1">Uncharacterized protein</fullName>
    </submittedName>
</protein>
<name>A0A392STK2_9FABA</name>
<keyword evidence="2" id="KW-1185">Reference proteome</keyword>
<sequence>MILNITYVSKALFSPSEDNQGIRVPVEEESYKPPNLCFKITAEARKDFLHGS</sequence>
<organism evidence="1 2">
    <name type="scientific">Trifolium medium</name>
    <dbReference type="NCBI Taxonomy" id="97028"/>
    <lineage>
        <taxon>Eukaryota</taxon>
        <taxon>Viridiplantae</taxon>
        <taxon>Streptophyta</taxon>
        <taxon>Embryophyta</taxon>
        <taxon>Tracheophyta</taxon>
        <taxon>Spermatophyta</taxon>
        <taxon>Magnoliopsida</taxon>
        <taxon>eudicotyledons</taxon>
        <taxon>Gunneridae</taxon>
        <taxon>Pentapetalae</taxon>
        <taxon>rosids</taxon>
        <taxon>fabids</taxon>
        <taxon>Fabales</taxon>
        <taxon>Fabaceae</taxon>
        <taxon>Papilionoideae</taxon>
        <taxon>50 kb inversion clade</taxon>
        <taxon>NPAAA clade</taxon>
        <taxon>Hologalegina</taxon>
        <taxon>IRL clade</taxon>
        <taxon>Trifolieae</taxon>
        <taxon>Trifolium</taxon>
    </lineage>
</organism>
<comment type="caution">
    <text evidence="1">The sequence shown here is derived from an EMBL/GenBank/DDBJ whole genome shotgun (WGS) entry which is preliminary data.</text>
</comment>